<dbReference type="Gene3D" id="3.40.630.30">
    <property type="match status" value="1"/>
</dbReference>
<dbReference type="CDD" id="cd04301">
    <property type="entry name" value="NAT_SF"/>
    <property type="match status" value="1"/>
</dbReference>
<accession>A0A0D0NSB1</accession>
<dbReference type="GO" id="GO:0016747">
    <property type="term" value="F:acyltransferase activity, transferring groups other than amino-acyl groups"/>
    <property type="evidence" value="ECO:0007669"/>
    <property type="project" value="InterPro"/>
</dbReference>
<comment type="caution">
    <text evidence="2">The sequence shown here is derived from an EMBL/GenBank/DDBJ whole genome shotgun (WGS) entry which is preliminary data.</text>
</comment>
<dbReference type="InterPro" id="IPR016181">
    <property type="entry name" value="Acyl_CoA_acyltransferase"/>
</dbReference>
<dbReference type="InterPro" id="IPR000182">
    <property type="entry name" value="GNAT_dom"/>
</dbReference>
<evidence type="ECO:0000313" key="2">
    <source>
        <dbReference type="EMBL" id="KIQ71110.1"/>
    </source>
</evidence>
<dbReference type="STRING" id="1123501.Wenmar_00489"/>
<gene>
    <name evidence="2" type="ORF">Wenmar_00489</name>
</gene>
<dbReference type="Pfam" id="PF13527">
    <property type="entry name" value="Acetyltransf_9"/>
    <property type="match status" value="1"/>
</dbReference>
<dbReference type="AlphaFoldDB" id="A0A0D0NSB1"/>
<reference evidence="2 3" key="1">
    <citation type="submission" date="2013-01" db="EMBL/GenBank/DDBJ databases">
        <authorList>
            <person name="Fiebig A."/>
            <person name="Goeker M."/>
            <person name="Klenk H.-P.P."/>
        </authorList>
    </citation>
    <scope>NUCLEOTIDE SEQUENCE [LARGE SCALE GENOMIC DNA]</scope>
    <source>
        <strain evidence="2 3">DSM 24838</strain>
    </source>
</reference>
<evidence type="ECO:0000259" key="1">
    <source>
        <dbReference type="PROSITE" id="PS51186"/>
    </source>
</evidence>
<dbReference type="Proteomes" id="UP000035100">
    <property type="component" value="Unassembled WGS sequence"/>
</dbReference>
<keyword evidence="3" id="KW-1185">Reference proteome</keyword>
<dbReference type="PROSITE" id="PS51186">
    <property type="entry name" value="GNAT"/>
    <property type="match status" value="1"/>
</dbReference>
<protein>
    <submittedName>
        <fullName evidence="2">Putative acetyltransferase</fullName>
    </submittedName>
</protein>
<organism evidence="2 3">
    <name type="scientific">Wenxinia marina DSM 24838</name>
    <dbReference type="NCBI Taxonomy" id="1123501"/>
    <lineage>
        <taxon>Bacteria</taxon>
        <taxon>Pseudomonadati</taxon>
        <taxon>Pseudomonadota</taxon>
        <taxon>Alphaproteobacteria</taxon>
        <taxon>Rhodobacterales</taxon>
        <taxon>Roseobacteraceae</taxon>
        <taxon>Wenxinia</taxon>
    </lineage>
</organism>
<dbReference type="RefSeq" id="WP_018304605.1">
    <property type="nucleotide sequence ID" value="NZ_KB902314.1"/>
</dbReference>
<dbReference type="OrthoDB" id="7869205at2"/>
<dbReference type="SUPFAM" id="SSF55729">
    <property type="entry name" value="Acyl-CoA N-acyltransferases (Nat)"/>
    <property type="match status" value="1"/>
</dbReference>
<name>A0A0D0NSB1_9RHOB</name>
<dbReference type="EMBL" id="AONG01000003">
    <property type="protein sequence ID" value="KIQ71110.1"/>
    <property type="molecule type" value="Genomic_DNA"/>
</dbReference>
<feature type="domain" description="N-acetyltransferase" evidence="1">
    <location>
        <begin position="1"/>
        <end position="159"/>
    </location>
</feature>
<dbReference type="eggNOG" id="COG3153">
    <property type="taxonomic scope" value="Bacteria"/>
</dbReference>
<proteinExistence type="predicted"/>
<keyword evidence="2" id="KW-0808">Transferase</keyword>
<sequence>MKIDRISEWHLTAADEAAIAALLESAFDVGFGGRTFYKQRHHLRLVMRDGDAVVGHMALCYRAVRLGGRLVDIVGLAEVATDPARQGQGVASRLLPEAIAAARETRAEFLLLFGDRPLYAGAGFVAFPDNPMRWTGMDGAATGETCTGVSETLMVLPLAGAAWDGAADLDLMGPLF</sequence>
<evidence type="ECO:0000313" key="3">
    <source>
        <dbReference type="Proteomes" id="UP000035100"/>
    </source>
</evidence>